<dbReference type="EMBL" id="JRES01001578">
    <property type="protein sequence ID" value="KNC21849.1"/>
    <property type="molecule type" value="Genomic_DNA"/>
</dbReference>
<protein>
    <recommendedName>
        <fullName evidence="4">Single domain-containing protein</fullName>
    </recommendedName>
</protein>
<keyword evidence="6" id="KW-1185">Reference proteome</keyword>
<feature type="signal peptide" evidence="3">
    <location>
        <begin position="1"/>
        <end position="23"/>
    </location>
</feature>
<evidence type="ECO:0000256" key="3">
    <source>
        <dbReference type="SAM" id="SignalP"/>
    </source>
</evidence>
<gene>
    <name evidence="5" type="ORF">FF38_03242</name>
</gene>
<feature type="chain" id="PRO_5005535121" description="Single domain-containing protein" evidence="3">
    <location>
        <begin position="24"/>
        <end position="113"/>
    </location>
</feature>
<evidence type="ECO:0000259" key="4">
    <source>
        <dbReference type="SMART" id="SM01318"/>
    </source>
</evidence>
<accession>A0A0L0BRK9</accession>
<dbReference type="GO" id="GO:0005576">
    <property type="term" value="C:extracellular region"/>
    <property type="evidence" value="ECO:0007669"/>
    <property type="project" value="UniProtKB-SubCell"/>
</dbReference>
<dbReference type="PANTHER" id="PTHR39957:SF1">
    <property type="entry name" value="AT09846P1-RELATED"/>
    <property type="match status" value="1"/>
</dbReference>
<keyword evidence="3" id="KW-0732">Signal</keyword>
<dbReference type="OMA" id="YPKCCIN"/>
<dbReference type="PANTHER" id="PTHR39957">
    <property type="entry name" value="AT09846P1-RELATED"/>
    <property type="match status" value="1"/>
</dbReference>
<sequence>MKFELLVLSLVFVSLALKAKVSAEVTIGTYADPSHPGQCVLQQLVLSPGAVAKHPEMCAKITCHDNSKASIVTCAAMIPPEGCTVGEPVDPEANYPNCCRKKIICNNGLVFNS</sequence>
<reference evidence="5 6" key="1">
    <citation type="journal article" date="2015" name="Nat. Commun.">
        <title>Lucilia cuprina genome unlocks parasitic fly biology to underpin future interventions.</title>
        <authorList>
            <person name="Anstead C.A."/>
            <person name="Korhonen P.K."/>
            <person name="Young N.D."/>
            <person name="Hall R.S."/>
            <person name="Jex A.R."/>
            <person name="Murali S.C."/>
            <person name="Hughes D.S."/>
            <person name="Lee S.F."/>
            <person name="Perry T."/>
            <person name="Stroehlein A.J."/>
            <person name="Ansell B.R."/>
            <person name="Breugelmans B."/>
            <person name="Hofmann A."/>
            <person name="Qu J."/>
            <person name="Dugan S."/>
            <person name="Lee S.L."/>
            <person name="Chao H."/>
            <person name="Dinh H."/>
            <person name="Han Y."/>
            <person name="Doddapaneni H.V."/>
            <person name="Worley K.C."/>
            <person name="Muzny D.M."/>
            <person name="Ioannidis P."/>
            <person name="Waterhouse R.M."/>
            <person name="Zdobnov E.M."/>
            <person name="James P.J."/>
            <person name="Bagnall N.H."/>
            <person name="Kotze A.C."/>
            <person name="Gibbs R.A."/>
            <person name="Richards S."/>
            <person name="Batterham P."/>
            <person name="Gasser R.B."/>
        </authorList>
    </citation>
    <scope>NUCLEOTIDE SEQUENCE [LARGE SCALE GENOMIC DNA]</scope>
    <source>
        <strain evidence="5 6">LS</strain>
        <tissue evidence="5">Full body</tissue>
    </source>
</reference>
<dbReference type="AlphaFoldDB" id="A0A0L0BRK9"/>
<dbReference type="SMART" id="SM01318">
    <property type="entry name" value="SVWC"/>
    <property type="match status" value="1"/>
</dbReference>
<dbReference type="InterPro" id="IPR029277">
    <property type="entry name" value="SVWC_dom"/>
</dbReference>
<evidence type="ECO:0000313" key="6">
    <source>
        <dbReference type="Proteomes" id="UP000037069"/>
    </source>
</evidence>
<proteinExistence type="predicted"/>
<organism evidence="5 6">
    <name type="scientific">Lucilia cuprina</name>
    <name type="common">Green bottle fly</name>
    <name type="synonym">Australian sheep blowfly</name>
    <dbReference type="NCBI Taxonomy" id="7375"/>
    <lineage>
        <taxon>Eukaryota</taxon>
        <taxon>Metazoa</taxon>
        <taxon>Ecdysozoa</taxon>
        <taxon>Arthropoda</taxon>
        <taxon>Hexapoda</taxon>
        <taxon>Insecta</taxon>
        <taxon>Pterygota</taxon>
        <taxon>Neoptera</taxon>
        <taxon>Endopterygota</taxon>
        <taxon>Diptera</taxon>
        <taxon>Brachycera</taxon>
        <taxon>Muscomorpha</taxon>
        <taxon>Oestroidea</taxon>
        <taxon>Calliphoridae</taxon>
        <taxon>Luciliinae</taxon>
        <taxon>Lucilia</taxon>
    </lineage>
</organism>
<comment type="caution">
    <text evidence="5">The sequence shown here is derived from an EMBL/GenBank/DDBJ whole genome shotgun (WGS) entry which is preliminary data.</text>
</comment>
<dbReference type="InterPro" id="IPR053308">
    <property type="entry name" value="Vago-like"/>
</dbReference>
<keyword evidence="2" id="KW-0964">Secreted</keyword>
<dbReference type="Proteomes" id="UP000037069">
    <property type="component" value="Unassembled WGS sequence"/>
</dbReference>
<feature type="domain" description="Single" evidence="4">
    <location>
        <begin position="39"/>
        <end position="105"/>
    </location>
</feature>
<evidence type="ECO:0000256" key="2">
    <source>
        <dbReference type="ARBA" id="ARBA00022525"/>
    </source>
</evidence>
<dbReference type="Pfam" id="PF15430">
    <property type="entry name" value="SVWC"/>
    <property type="match status" value="1"/>
</dbReference>
<evidence type="ECO:0000256" key="1">
    <source>
        <dbReference type="ARBA" id="ARBA00004613"/>
    </source>
</evidence>
<evidence type="ECO:0000313" key="5">
    <source>
        <dbReference type="EMBL" id="KNC21849.1"/>
    </source>
</evidence>
<name>A0A0L0BRK9_LUCCU</name>
<dbReference type="OrthoDB" id="7901229at2759"/>
<comment type="subcellular location">
    <subcellularLocation>
        <location evidence="1">Secreted</location>
    </subcellularLocation>
</comment>